<evidence type="ECO:0000256" key="1">
    <source>
        <dbReference type="ARBA" id="ARBA00004370"/>
    </source>
</evidence>
<protein>
    <recommendedName>
        <fullName evidence="6">Mce-associated membrane protein</fullName>
    </recommendedName>
</protein>
<evidence type="ECO:0008006" key="6">
    <source>
        <dbReference type="Google" id="ProtNLM"/>
    </source>
</evidence>
<sequence>MEEAPTGTSRRSSTLTAGVVAALLLALGVALSIMWGVRDAGDDLTSKALTTNNGDPLISDTQRHEAVAVAEQFCLRMDGVDGSDPDGYVKKVSELLTTKQKTKFTQEFADFQKLGVDKKLKGTGTILASGVSDIDPDSATVLVAHDSSVVAETGTTQRHYRWSVSLRKVDGHWLVDDFTQVS</sequence>
<keyword evidence="3" id="KW-0812">Transmembrane</keyword>
<gene>
    <name evidence="4" type="ORF">EFL95_01320</name>
</gene>
<comment type="subcellular location">
    <subcellularLocation>
        <location evidence="1">Membrane</location>
    </subcellularLocation>
</comment>
<keyword evidence="3" id="KW-1133">Transmembrane helix</keyword>
<dbReference type="GO" id="GO:0016020">
    <property type="term" value="C:membrane"/>
    <property type="evidence" value="ECO:0007669"/>
    <property type="project" value="UniProtKB-SubCell"/>
</dbReference>
<dbReference type="OrthoDB" id="3746626at2"/>
<dbReference type="Proteomes" id="UP000277094">
    <property type="component" value="Unassembled WGS sequence"/>
</dbReference>
<comment type="caution">
    <text evidence="4">The sequence shown here is derived from an EMBL/GenBank/DDBJ whole genome shotgun (WGS) entry which is preliminary data.</text>
</comment>
<keyword evidence="2 3" id="KW-0472">Membrane</keyword>
<evidence type="ECO:0000256" key="2">
    <source>
        <dbReference type="ARBA" id="ARBA00023136"/>
    </source>
</evidence>
<name>A0A3N0DZP6_9ACTN</name>
<evidence type="ECO:0000313" key="5">
    <source>
        <dbReference type="Proteomes" id="UP000277094"/>
    </source>
</evidence>
<keyword evidence="5" id="KW-1185">Reference proteome</keyword>
<dbReference type="EMBL" id="RJSG01000001">
    <property type="protein sequence ID" value="RNL81050.1"/>
    <property type="molecule type" value="Genomic_DNA"/>
</dbReference>
<dbReference type="AlphaFoldDB" id="A0A3N0DZP6"/>
<dbReference type="PANTHER" id="PTHR37042:SF4">
    <property type="entry name" value="OUTER MEMBRANE PROTEIN RV1973"/>
    <property type="match status" value="1"/>
</dbReference>
<evidence type="ECO:0000313" key="4">
    <source>
        <dbReference type="EMBL" id="RNL81050.1"/>
    </source>
</evidence>
<accession>A0A3N0DZP6</accession>
<organism evidence="4 5">
    <name type="scientific">Nocardioides marmorisolisilvae</name>
    <dbReference type="NCBI Taxonomy" id="1542737"/>
    <lineage>
        <taxon>Bacteria</taxon>
        <taxon>Bacillati</taxon>
        <taxon>Actinomycetota</taxon>
        <taxon>Actinomycetes</taxon>
        <taxon>Propionibacteriales</taxon>
        <taxon>Nocardioidaceae</taxon>
        <taxon>Nocardioides</taxon>
    </lineage>
</organism>
<reference evidence="4 5" key="1">
    <citation type="submission" date="2018-11" db="EMBL/GenBank/DDBJ databases">
        <authorList>
            <person name="Li F."/>
        </authorList>
    </citation>
    <scope>NUCLEOTIDE SEQUENCE [LARGE SCALE GENOMIC DNA]</scope>
    <source>
        <strain evidence="4 5">KIS18-7</strain>
    </source>
</reference>
<proteinExistence type="predicted"/>
<dbReference type="RefSeq" id="WP_123232255.1">
    <property type="nucleotide sequence ID" value="NZ_RJSG01000001.1"/>
</dbReference>
<dbReference type="PANTHER" id="PTHR37042">
    <property type="entry name" value="OUTER MEMBRANE PROTEIN RV1973"/>
    <property type="match status" value="1"/>
</dbReference>
<feature type="transmembrane region" description="Helical" evidence="3">
    <location>
        <begin position="15"/>
        <end position="37"/>
    </location>
</feature>
<evidence type="ECO:0000256" key="3">
    <source>
        <dbReference type="SAM" id="Phobius"/>
    </source>
</evidence>